<dbReference type="PANTHER" id="PTHR21091:SF169">
    <property type="entry name" value="UROPORPHYRINOGEN DECARBOXYLASE"/>
    <property type="match status" value="1"/>
</dbReference>
<dbReference type="SUPFAM" id="SSF51726">
    <property type="entry name" value="UROD/MetE-like"/>
    <property type="match status" value="1"/>
</dbReference>
<dbReference type="PROSITE" id="PS00907">
    <property type="entry name" value="UROD_2"/>
    <property type="match status" value="1"/>
</dbReference>
<comment type="caution">
    <text evidence="12">Lacks conserved residue(s) required for the propagation of feature annotation.</text>
</comment>
<evidence type="ECO:0000256" key="2">
    <source>
        <dbReference type="ARBA" id="ARBA00004496"/>
    </source>
</evidence>
<evidence type="ECO:0000256" key="10">
    <source>
        <dbReference type="ARBA" id="ARBA00023239"/>
    </source>
</evidence>
<keyword evidence="9 12" id="KW-0210">Decarboxylase</keyword>
<keyword evidence="8 12" id="KW-0963">Cytoplasm</keyword>
<dbReference type="GO" id="GO:0019353">
    <property type="term" value="P:protoporphyrinogen IX biosynthetic process from glutamate"/>
    <property type="evidence" value="ECO:0007669"/>
    <property type="project" value="TreeGrafter"/>
</dbReference>
<dbReference type="NCBIfam" id="TIGR01464">
    <property type="entry name" value="hemE"/>
    <property type="match status" value="1"/>
</dbReference>
<dbReference type="UniPathway" id="UPA00251">
    <property type="reaction ID" value="UER00321"/>
</dbReference>
<evidence type="ECO:0000256" key="8">
    <source>
        <dbReference type="ARBA" id="ARBA00022490"/>
    </source>
</evidence>
<reference evidence="17 18" key="1">
    <citation type="submission" date="2017-05" db="EMBL/GenBank/DDBJ databases">
        <title>Polynucleobacter sp. MWH-K35W1 isolated from the permanently anoxic monimolimnion of a meromictic lake.</title>
        <authorList>
            <person name="Hahn M.W."/>
        </authorList>
    </citation>
    <scope>NUCLEOTIDE SEQUENCE [LARGE SCALE GENOMIC DNA]</scope>
    <source>
        <strain evidence="17 18">MWH-K35W1</strain>
    </source>
</reference>
<evidence type="ECO:0000259" key="15">
    <source>
        <dbReference type="PROSITE" id="PS00906"/>
    </source>
</evidence>
<evidence type="ECO:0000256" key="12">
    <source>
        <dbReference type="HAMAP-Rule" id="MF_00218"/>
    </source>
</evidence>
<evidence type="ECO:0000259" key="16">
    <source>
        <dbReference type="PROSITE" id="PS00907"/>
    </source>
</evidence>
<dbReference type="GO" id="GO:0005829">
    <property type="term" value="C:cytosol"/>
    <property type="evidence" value="ECO:0007669"/>
    <property type="project" value="TreeGrafter"/>
</dbReference>
<dbReference type="CDD" id="cd00717">
    <property type="entry name" value="URO-D"/>
    <property type="match status" value="1"/>
</dbReference>
<dbReference type="InterPro" id="IPR038071">
    <property type="entry name" value="UROD/MetE-like_sf"/>
</dbReference>
<dbReference type="PANTHER" id="PTHR21091">
    <property type="entry name" value="METHYLTETRAHYDROFOLATE:HOMOCYSTEINE METHYLTRANSFERASE RELATED"/>
    <property type="match status" value="1"/>
</dbReference>
<dbReference type="AlphaFoldDB" id="A0A254Q6W9"/>
<dbReference type="EC" id="4.1.1.37" evidence="6 12"/>
<feature type="binding site" evidence="12">
    <location>
        <position position="157"/>
    </location>
    <ligand>
        <name>substrate</name>
    </ligand>
</feature>
<comment type="function">
    <text evidence="1 12">Catalyzes the decarboxylation of four acetate groups of uroporphyrinogen-III to yield coproporphyrinogen-III.</text>
</comment>
<evidence type="ECO:0000256" key="4">
    <source>
        <dbReference type="ARBA" id="ARBA00009935"/>
    </source>
</evidence>
<sequence length="372" mass="40929">MSLLLNDRFLKACLGEAVDQTPLWLMRQAGRYLPEYNATRARAGSFLGLAKNPAYATEVTLQPLDRYPLDAAILFSDILTIPDAMGLGLKFTAGEGPSFDRPLRTEDAVKKLRVADMDELKYVFDAVSEIRKALIQDGKQRVPLIGFSGSPWTLACYMIDGSGSDDFRHAKTMMFSRPDLLEHILEINVQSIAAYLIEQVKAGAQALMIFDTWGGLLPDGWYQRMSLAAMQKVIALLPREHEGRKIPIIMFTKGGGIWLNDMAQVGADVIAIDWTMRLSRARKQLLEINKPLSLQGNLDPLILFSEPKQIAAAASGLLEDLASAPALKPGLHSLDGHIFNLGHGINQFTPPESVTALSETVISKSKALRAKQ</sequence>
<evidence type="ECO:0000313" key="18">
    <source>
        <dbReference type="Proteomes" id="UP000198104"/>
    </source>
</evidence>
<proteinExistence type="inferred from homology"/>
<dbReference type="RefSeq" id="WP_088526651.1">
    <property type="nucleotide sequence ID" value="NZ_NGUO01000002.1"/>
</dbReference>
<keyword evidence="10 12" id="KW-0456">Lyase</keyword>
<evidence type="ECO:0000256" key="6">
    <source>
        <dbReference type="ARBA" id="ARBA00012288"/>
    </source>
</evidence>
<evidence type="ECO:0000256" key="14">
    <source>
        <dbReference type="RuleBase" id="RU004169"/>
    </source>
</evidence>
<evidence type="ECO:0000256" key="13">
    <source>
        <dbReference type="RuleBase" id="RU000554"/>
    </source>
</evidence>
<evidence type="ECO:0000256" key="5">
    <source>
        <dbReference type="ARBA" id="ARBA00011738"/>
    </source>
</evidence>
<protein>
    <recommendedName>
        <fullName evidence="7 12">Uroporphyrinogen decarboxylase</fullName>
        <shortName evidence="12">UPD</shortName>
        <shortName evidence="12">URO-D</shortName>
        <ecNumber evidence="6 12">4.1.1.37</ecNumber>
    </recommendedName>
</protein>
<comment type="catalytic activity">
    <reaction evidence="12 13">
        <text>uroporphyrinogen III + 4 H(+) = coproporphyrinogen III + 4 CO2</text>
        <dbReference type="Rhea" id="RHEA:19865"/>
        <dbReference type="ChEBI" id="CHEBI:15378"/>
        <dbReference type="ChEBI" id="CHEBI:16526"/>
        <dbReference type="ChEBI" id="CHEBI:57308"/>
        <dbReference type="ChEBI" id="CHEBI:57309"/>
        <dbReference type="EC" id="4.1.1.37"/>
    </reaction>
</comment>
<dbReference type="GO" id="GO:0004853">
    <property type="term" value="F:uroporphyrinogen decarboxylase activity"/>
    <property type="evidence" value="ECO:0007669"/>
    <property type="project" value="UniProtKB-UniRule"/>
</dbReference>
<feature type="binding site" evidence="12">
    <location>
        <begin position="27"/>
        <end position="31"/>
    </location>
    <ligand>
        <name>substrate</name>
    </ligand>
</feature>
<keyword evidence="18" id="KW-1185">Reference proteome</keyword>
<feature type="binding site" evidence="12">
    <location>
        <position position="343"/>
    </location>
    <ligand>
        <name>substrate</name>
    </ligand>
</feature>
<evidence type="ECO:0000256" key="7">
    <source>
        <dbReference type="ARBA" id="ARBA00014308"/>
    </source>
</evidence>
<dbReference type="Proteomes" id="UP000198104">
    <property type="component" value="Unassembled WGS sequence"/>
</dbReference>
<comment type="subunit">
    <text evidence="5 12">Homodimer.</text>
</comment>
<evidence type="ECO:0000256" key="1">
    <source>
        <dbReference type="ARBA" id="ARBA00002448"/>
    </source>
</evidence>
<organism evidence="17 18">
    <name type="scientific">Polynucleobacter aenigmaticus</name>
    <dbReference type="NCBI Taxonomy" id="1743164"/>
    <lineage>
        <taxon>Bacteria</taxon>
        <taxon>Pseudomonadati</taxon>
        <taxon>Pseudomonadota</taxon>
        <taxon>Betaproteobacteria</taxon>
        <taxon>Burkholderiales</taxon>
        <taxon>Burkholderiaceae</taxon>
        <taxon>Polynucleobacter</taxon>
    </lineage>
</organism>
<comment type="similarity">
    <text evidence="4 12 14">Belongs to the uroporphyrinogen decarboxylase family.</text>
</comment>
<feature type="site" description="Transition state stabilizer" evidence="12">
    <location>
        <position position="77"/>
    </location>
</feature>
<accession>A0A254Q6W9</accession>
<gene>
    <name evidence="12" type="primary">hemE</name>
    <name evidence="17" type="ORF">CBI30_01950</name>
</gene>
<feature type="binding site" evidence="12">
    <location>
        <position position="77"/>
    </location>
    <ligand>
        <name>substrate</name>
    </ligand>
</feature>
<comment type="pathway">
    <text evidence="3 12 13">Porphyrin-containing compound metabolism; protoporphyrin-IX biosynthesis; coproporphyrinogen-III from 5-aminolevulinate: step 4/4.</text>
</comment>
<dbReference type="HAMAP" id="MF_00218">
    <property type="entry name" value="URO_D"/>
    <property type="match status" value="1"/>
</dbReference>
<dbReference type="PROSITE" id="PS00906">
    <property type="entry name" value="UROD_1"/>
    <property type="match status" value="1"/>
</dbReference>
<dbReference type="InterPro" id="IPR000257">
    <property type="entry name" value="Uroporphyrinogen_deCOase"/>
</dbReference>
<dbReference type="InterPro" id="IPR006361">
    <property type="entry name" value="Uroporphyrinogen_deCO2ase_HemE"/>
</dbReference>
<evidence type="ECO:0000256" key="3">
    <source>
        <dbReference type="ARBA" id="ARBA00004804"/>
    </source>
</evidence>
<evidence type="ECO:0000256" key="11">
    <source>
        <dbReference type="ARBA" id="ARBA00023244"/>
    </source>
</evidence>
<feature type="domain" description="Uroporphyrinogen decarboxylase (URO-D)" evidence="15">
    <location>
        <begin position="22"/>
        <end position="31"/>
    </location>
</feature>
<dbReference type="EMBL" id="NGUO01000002">
    <property type="protein sequence ID" value="OWS72551.1"/>
    <property type="molecule type" value="Genomic_DNA"/>
</dbReference>
<feature type="binding site" evidence="12">
    <location>
        <position position="212"/>
    </location>
    <ligand>
        <name>substrate</name>
    </ligand>
</feature>
<dbReference type="FunFam" id="3.20.20.210:FF:000001">
    <property type="entry name" value="Uroporphyrinogen decarboxylase"/>
    <property type="match status" value="1"/>
</dbReference>
<dbReference type="OrthoDB" id="9806656at2"/>
<dbReference type="Pfam" id="PF01208">
    <property type="entry name" value="URO-D"/>
    <property type="match status" value="1"/>
</dbReference>
<keyword evidence="11 12" id="KW-0627">Porphyrin biosynthesis</keyword>
<evidence type="ECO:0000313" key="17">
    <source>
        <dbReference type="EMBL" id="OWS72551.1"/>
    </source>
</evidence>
<dbReference type="Gene3D" id="3.20.20.210">
    <property type="match status" value="1"/>
</dbReference>
<comment type="caution">
    <text evidence="17">The sequence shown here is derived from an EMBL/GenBank/DDBJ whole genome shotgun (WGS) entry which is preliminary data.</text>
</comment>
<name>A0A254Q6W9_9BURK</name>
<comment type="subcellular location">
    <subcellularLocation>
        <location evidence="2 12">Cytoplasm</location>
    </subcellularLocation>
</comment>
<feature type="domain" description="Uroporphyrinogen decarboxylase (URO-D)" evidence="16">
    <location>
        <begin position="145"/>
        <end position="161"/>
    </location>
</feature>
<evidence type="ECO:0000256" key="9">
    <source>
        <dbReference type="ARBA" id="ARBA00022793"/>
    </source>
</evidence>